<dbReference type="InterPro" id="IPR036388">
    <property type="entry name" value="WH-like_DNA-bd_sf"/>
</dbReference>
<accession>A0ABW7AZV8</accession>
<evidence type="ECO:0000256" key="1">
    <source>
        <dbReference type="SAM" id="MobiDB-lite"/>
    </source>
</evidence>
<keyword evidence="3" id="KW-1185">Reference proteome</keyword>
<dbReference type="Gene3D" id="1.10.10.10">
    <property type="entry name" value="Winged helix-like DNA-binding domain superfamily/Winged helix DNA-binding domain"/>
    <property type="match status" value="1"/>
</dbReference>
<proteinExistence type="predicted"/>
<evidence type="ECO:0008006" key="4">
    <source>
        <dbReference type="Google" id="ProtNLM"/>
    </source>
</evidence>
<organism evidence="2 3">
    <name type="scientific">Streptomyces cinerochromogenes</name>
    <dbReference type="NCBI Taxonomy" id="66422"/>
    <lineage>
        <taxon>Bacteria</taxon>
        <taxon>Bacillati</taxon>
        <taxon>Actinomycetota</taxon>
        <taxon>Actinomycetes</taxon>
        <taxon>Kitasatosporales</taxon>
        <taxon>Streptomycetaceae</taxon>
        <taxon>Streptomyces</taxon>
    </lineage>
</organism>
<sequence>MTKLRERKNNRTAVLRSLYRAVERNRPEIIGTELRSELGMPDEDLSAACAYLADEGLISVDWTSHHTPAAVSLTHEGIRLMEEQEEERQEERGEEQGRRATADEAQPNY</sequence>
<feature type="region of interest" description="Disordered" evidence="1">
    <location>
        <begin position="82"/>
        <end position="109"/>
    </location>
</feature>
<protein>
    <recommendedName>
        <fullName evidence="4">ArsR family transcriptional regulator</fullName>
    </recommendedName>
</protein>
<evidence type="ECO:0000313" key="2">
    <source>
        <dbReference type="EMBL" id="MFG3010060.1"/>
    </source>
</evidence>
<name>A0ABW7AZV8_9ACTN</name>
<gene>
    <name evidence="2" type="ORF">ACGFZB_06315</name>
</gene>
<feature type="compositionally biased region" description="Basic and acidic residues" evidence="1">
    <location>
        <begin position="89"/>
        <end position="102"/>
    </location>
</feature>
<dbReference type="Proteomes" id="UP001604267">
    <property type="component" value="Unassembled WGS sequence"/>
</dbReference>
<evidence type="ECO:0000313" key="3">
    <source>
        <dbReference type="Proteomes" id="UP001604267"/>
    </source>
</evidence>
<dbReference type="RefSeq" id="WP_392816083.1">
    <property type="nucleotide sequence ID" value="NZ_JBICYV010000003.1"/>
</dbReference>
<reference evidence="2 3" key="1">
    <citation type="submission" date="2024-10" db="EMBL/GenBank/DDBJ databases">
        <title>The Natural Products Discovery Center: Release of the First 8490 Sequenced Strains for Exploring Actinobacteria Biosynthetic Diversity.</title>
        <authorList>
            <person name="Kalkreuter E."/>
            <person name="Kautsar S.A."/>
            <person name="Yang D."/>
            <person name="Bader C.D."/>
            <person name="Teijaro C.N."/>
            <person name="Fluegel L."/>
            <person name="Davis C.M."/>
            <person name="Simpson J.R."/>
            <person name="Lauterbach L."/>
            <person name="Steele A.D."/>
            <person name="Gui C."/>
            <person name="Meng S."/>
            <person name="Li G."/>
            <person name="Viehrig K."/>
            <person name="Ye F."/>
            <person name="Su P."/>
            <person name="Kiefer A.F."/>
            <person name="Nichols A."/>
            <person name="Cepeda A.J."/>
            <person name="Yan W."/>
            <person name="Fan B."/>
            <person name="Jiang Y."/>
            <person name="Adhikari A."/>
            <person name="Zheng C.-J."/>
            <person name="Schuster L."/>
            <person name="Cowan T.M."/>
            <person name="Smanski M.J."/>
            <person name="Chevrette M.G."/>
            <person name="De Carvalho L.P.S."/>
            <person name="Shen B."/>
        </authorList>
    </citation>
    <scope>NUCLEOTIDE SEQUENCE [LARGE SCALE GENOMIC DNA]</scope>
    <source>
        <strain evidence="2 3">NPDC048320</strain>
    </source>
</reference>
<dbReference type="EMBL" id="JBICYV010000003">
    <property type="protein sequence ID" value="MFG3010060.1"/>
    <property type="molecule type" value="Genomic_DNA"/>
</dbReference>
<comment type="caution">
    <text evidence="2">The sequence shown here is derived from an EMBL/GenBank/DDBJ whole genome shotgun (WGS) entry which is preliminary data.</text>
</comment>